<keyword evidence="1" id="KW-0472">Membrane</keyword>
<evidence type="ECO:0000256" key="2">
    <source>
        <dbReference type="SAM" id="SignalP"/>
    </source>
</evidence>
<comment type="caution">
    <text evidence="3">The sequence shown here is derived from an EMBL/GenBank/DDBJ whole genome shotgun (WGS) entry which is preliminary data.</text>
</comment>
<dbReference type="Proteomes" id="UP000482487">
    <property type="component" value="Unassembled WGS sequence"/>
</dbReference>
<evidence type="ECO:0000313" key="3">
    <source>
        <dbReference type="EMBL" id="MYL82125.1"/>
    </source>
</evidence>
<dbReference type="EMBL" id="WVUD01000003">
    <property type="protein sequence ID" value="MYL82125.1"/>
    <property type="molecule type" value="Genomic_DNA"/>
</dbReference>
<sequence>MPGVALLLAVWACPALAHRVNVFAYVEGNEVVVECSYSRSERVRFGEIAVQNAATGAVYLTGKTDEKGAFRFPVPPAARAAKADLRIVLRAGEGHQNGSVVTAGEYQMPAASAAPAVPAVSAALAAPAGIATPAASAGPASPASAADPVHSPQMAASPAAIPATTIALSGAAPAGGPPRTGQTDAVPAGAPVVAQAESRGVVLDPAALSALVEAAVEKKIAPLRAILVGEKEKGPGLTEILGGIGWLVGLAGIAAYAGSRRGRPGA</sequence>
<keyword evidence="1" id="KW-0812">Transmembrane</keyword>
<feature type="transmembrane region" description="Helical" evidence="1">
    <location>
        <begin position="240"/>
        <end position="258"/>
    </location>
</feature>
<keyword evidence="1" id="KW-1133">Transmembrane helix</keyword>
<organism evidence="3 4">
    <name type="scientific">Solidesulfovibrio aerotolerans</name>
    <dbReference type="NCBI Taxonomy" id="295255"/>
    <lineage>
        <taxon>Bacteria</taxon>
        <taxon>Pseudomonadati</taxon>
        <taxon>Thermodesulfobacteriota</taxon>
        <taxon>Desulfovibrionia</taxon>
        <taxon>Desulfovibrionales</taxon>
        <taxon>Desulfovibrionaceae</taxon>
        <taxon>Solidesulfovibrio</taxon>
    </lineage>
</organism>
<reference evidence="3 4" key="1">
    <citation type="submission" date="2020-01" db="EMBL/GenBank/DDBJ databases">
        <title>Genome sequence of Desulfovibrio aerotolerans DSM 16695(T).</title>
        <authorList>
            <person name="Karnachuk O."/>
            <person name="Avakyan M."/>
            <person name="Mardanov A."/>
            <person name="Kadnikov V."/>
            <person name="Ravin N."/>
        </authorList>
    </citation>
    <scope>NUCLEOTIDE SEQUENCE [LARGE SCALE GENOMIC DNA]</scope>
    <source>
        <strain evidence="3 4">DSM 16695</strain>
    </source>
</reference>
<proteinExistence type="predicted"/>
<accession>A0A7C9IJC8</accession>
<evidence type="ECO:0000313" key="4">
    <source>
        <dbReference type="Proteomes" id="UP000482487"/>
    </source>
</evidence>
<evidence type="ECO:0008006" key="5">
    <source>
        <dbReference type="Google" id="ProtNLM"/>
    </source>
</evidence>
<feature type="chain" id="PRO_5028867434" description="Cobalamin biosynthesis protein CbiL" evidence="2">
    <location>
        <begin position="18"/>
        <end position="266"/>
    </location>
</feature>
<keyword evidence="4" id="KW-1185">Reference proteome</keyword>
<name>A0A7C9IJC8_9BACT</name>
<dbReference type="OrthoDB" id="9795418at2"/>
<dbReference type="AlphaFoldDB" id="A0A7C9IJC8"/>
<feature type="signal peptide" evidence="2">
    <location>
        <begin position="1"/>
        <end position="17"/>
    </location>
</feature>
<protein>
    <recommendedName>
        <fullName evidence="5">Cobalamin biosynthesis protein CbiL</fullName>
    </recommendedName>
</protein>
<keyword evidence="2" id="KW-0732">Signal</keyword>
<evidence type="ECO:0000256" key="1">
    <source>
        <dbReference type="SAM" id="Phobius"/>
    </source>
</evidence>
<gene>
    <name evidence="3" type="ORF">GTA51_03100</name>
</gene>